<dbReference type="AlphaFoldDB" id="A0A2H3KJ39"/>
<dbReference type="Proteomes" id="UP000220922">
    <property type="component" value="Unassembled WGS sequence"/>
</dbReference>
<reference evidence="1 2" key="1">
    <citation type="submission" date="2016-05" db="EMBL/GenBank/DDBJ databases">
        <authorList>
            <person name="Lavstsen T."/>
            <person name="Jespersen J.S."/>
        </authorList>
    </citation>
    <scope>NUCLEOTIDE SEQUENCE [LARGE SCALE GENOMIC DNA]</scope>
    <source>
        <strain evidence="1 2">B7-9</strain>
    </source>
</reference>
<keyword evidence="2" id="KW-1185">Reference proteome</keyword>
<comment type="caution">
    <text evidence="1">The sequence shown here is derived from an EMBL/GenBank/DDBJ whole genome shotgun (WGS) entry which is preliminary data.</text>
</comment>
<accession>A0A2H3KJ39</accession>
<dbReference type="EMBL" id="LYXE01000120">
    <property type="protein sequence ID" value="PDV97898.1"/>
    <property type="molecule type" value="Genomic_DNA"/>
</dbReference>
<name>A0A2H3KJ39_9CHLR</name>
<evidence type="ECO:0000313" key="2">
    <source>
        <dbReference type="Proteomes" id="UP000220922"/>
    </source>
</evidence>
<proteinExistence type="predicted"/>
<organism evidence="1 2">
    <name type="scientific">Candidatus Chloroploca asiatica</name>
    <dbReference type="NCBI Taxonomy" id="1506545"/>
    <lineage>
        <taxon>Bacteria</taxon>
        <taxon>Bacillati</taxon>
        <taxon>Chloroflexota</taxon>
        <taxon>Chloroflexia</taxon>
        <taxon>Chloroflexales</taxon>
        <taxon>Chloroflexineae</taxon>
        <taxon>Oscillochloridaceae</taxon>
        <taxon>Candidatus Chloroploca</taxon>
    </lineage>
</organism>
<sequence length="272" mass="29033">MIDRVVHRVLGAVRFVDATVAQLEGVSRQLVVTEPVTIRAAELTFRRNRRNYYVLHRSSHPLLRAHHDQFEAPPALPAIGSLSFAVEVVPSTGSYLPRVATIALPRDPDPAAVNSLFTPLDLRLYRAPTAVPLAGWGAVRVTVRDAGGDAVPGALVRVVAADDATNLMGEGITEWRGRARGEALVPIAKIPTTSVAANGTGPVISQGIAITIQAFHHPGFDPETALPDPDDLEARRQILVAAPDPDALSDFLVASGVVNRVIRAGEVIYVVL</sequence>
<gene>
    <name evidence="1" type="ORF">A9Q02_17145</name>
</gene>
<protein>
    <submittedName>
        <fullName evidence="1">Uncharacterized protein</fullName>
    </submittedName>
</protein>
<evidence type="ECO:0000313" key="1">
    <source>
        <dbReference type="EMBL" id="PDV97898.1"/>
    </source>
</evidence>